<feature type="binding site" evidence="7">
    <location>
        <position position="17"/>
    </location>
    <ligand>
        <name>Mg(2+)</name>
        <dbReference type="ChEBI" id="CHEBI:18420"/>
    </ligand>
</feature>
<accession>Q83GD6</accession>
<keyword evidence="4 7" id="KW-0418">Kinase</keyword>
<evidence type="ECO:0000256" key="6">
    <source>
        <dbReference type="ARBA" id="ARBA00023141"/>
    </source>
</evidence>
<protein>
    <recommendedName>
        <fullName evidence="7">Shikimate kinase</fullName>
        <shortName evidence="7">SK</shortName>
        <ecNumber evidence="7">2.7.1.71</ecNumber>
    </recommendedName>
</protein>
<feature type="binding site" evidence="7">
    <location>
        <position position="130"/>
    </location>
    <ligand>
        <name>substrate</name>
    </ligand>
</feature>
<dbReference type="AlphaFoldDB" id="Q83GD6"/>
<dbReference type="Gene3D" id="3.40.50.300">
    <property type="entry name" value="P-loop containing nucleotide triphosphate hydrolases"/>
    <property type="match status" value="1"/>
</dbReference>
<dbReference type="InterPro" id="IPR027417">
    <property type="entry name" value="P-loop_NTPase"/>
</dbReference>
<dbReference type="SUPFAM" id="SSF52540">
    <property type="entry name" value="P-loop containing nucleoside triphosphate hydrolases"/>
    <property type="match status" value="1"/>
</dbReference>
<keyword evidence="7" id="KW-0460">Magnesium</keyword>
<dbReference type="PANTHER" id="PTHR21087:SF16">
    <property type="entry name" value="SHIKIMATE KINASE 1, CHLOROPLASTIC"/>
    <property type="match status" value="1"/>
</dbReference>
<evidence type="ECO:0000256" key="3">
    <source>
        <dbReference type="ARBA" id="ARBA00022741"/>
    </source>
</evidence>
<comment type="catalytic activity">
    <reaction evidence="7">
        <text>shikimate + ATP = 3-phosphoshikimate + ADP + H(+)</text>
        <dbReference type="Rhea" id="RHEA:13121"/>
        <dbReference type="ChEBI" id="CHEBI:15378"/>
        <dbReference type="ChEBI" id="CHEBI:30616"/>
        <dbReference type="ChEBI" id="CHEBI:36208"/>
        <dbReference type="ChEBI" id="CHEBI:145989"/>
        <dbReference type="ChEBI" id="CHEBI:456216"/>
        <dbReference type="EC" id="2.7.1.71"/>
    </reaction>
</comment>
<keyword evidence="2 7" id="KW-0808">Transferase</keyword>
<dbReference type="STRING" id="203267.TWT_371"/>
<evidence type="ECO:0000256" key="7">
    <source>
        <dbReference type="HAMAP-Rule" id="MF_00109"/>
    </source>
</evidence>
<evidence type="ECO:0000313" key="9">
    <source>
        <dbReference type="Proteomes" id="UP000002200"/>
    </source>
</evidence>
<evidence type="ECO:0000256" key="4">
    <source>
        <dbReference type="ARBA" id="ARBA00022777"/>
    </source>
</evidence>
<name>Q83GD6_TROWT</name>
<dbReference type="eggNOG" id="COG0703">
    <property type="taxonomic scope" value="Bacteria"/>
</dbReference>
<feature type="binding site" evidence="7">
    <location>
        <position position="57"/>
    </location>
    <ligand>
        <name>substrate</name>
    </ligand>
</feature>
<dbReference type="EMBL" id="AE014184">
    <property type="protein sequence ID" value="AAO44468.1"/>
    <property type="molecule type" value="Genomic_DNA"/>
</dbReference>
<keyword evidence="5 7" id="KW-0067">ATP-binding</keyword>
<dbReference type="PANTHER" id="PTHR21087">
    <property type="entry name" value="SHIKIMATE KINASE"/>
    <property type="match status" value="1"/>
</dbReference>
<sequence>MESMAIVLIGPPAVGKTLLGGLVAKRLRVIFNDTDFLVEKFFGPVKELLLTCESQFRDAESICLRNALSRGGVVATGAGCVQRKENQRYISRHLVIFLRTSCDNVAPRLCFDTRPVTGDIESWIAVYNKRKDIYSKLADIEFDVNKSSPISLADQLVRFIYNRSWHREF</sequence>
<keyword evidence="6 7" id="KW-0057">Aromatic amino acid biosynthesis</keyword>
<keyword evidence="3 7" id="KW-0547">Nucleotide-binding</keyword>
<dbReference type="GO" id="GO:0000287">
    <property type="term" value="F:magnesium ion binding"/>
    <property type="evidence" value="ECO:0007669"/>
    <property type="project" value="UniProtKB-UniRule"/>
</dbReference>
<dbReference type="CDD" id="cd00464">
    <property type="entry name" value="SK"/>
    <property type="match status" value="1"/>
</dbReference>
<dbReference type="HOGENOM" id="CLU_057607_3_3_11"/>
<dbReference type="GO" id="GO:0005524">
    <property type="term" value="F:ATP binding"/>
    <property type="evidence" value="ECO:0007669"/>
    <property type="project" value="UniProtKB-UniRule"/>
</dbReference>
<dbReference type="EC" id="2.7.1.71" evidence="7"/>
<evidence type="ECO:0000256" key="5">
    <source>
        <dbReference type="ARBA" id="ARBA00022840"/>
    </source>
</evidence>
<comment type="subcellular location">
    <subcellularLocation>
        <location evidence="7">Cytoplasm</location>
    </subcellularLocation>
</comment>
<comment type="function">
    <text evidence="7">Catalyzes the specific phosphorylation of the 3-hydroxyl group of shikimic acid using ATP as a cosubstrate.</text>
</comment>
<proteinExistence type="inferred from homology"/>
<dbReference type="GO" id="GO:0009423">
    <property type="term" value="P:chorismate biosynthetic process"/>
    <property type="evidence" value="ECO:0007669"/>
    <property type="project" value="UniProtKB-UniRule"/>
</dbReference>
<dbReference type="GO" id="GO:0009073">
    <property type="term" value="P:aromatic amino acid family biosynthetic process"/>
    <property type="evidence" value="ECO:0007669"/>
    <property type="project" value="UniProtKB-KW"/>
</dbReference>
<comment type="caution">
    <text evidence="7">Lacks conserved residue(s) required for the propagation of feature annotation.</text>
</comment>
<comment type="similarity">
    <text evidence="7">Belongs to the shikimate kinase family.</text>
</comment>
<dbReference type="GO" id="GO:0004765">
    <property type="term" value="F:shikimate kinase activity"/>
    <property type="evidence" value="ECO:0007669"/>
    <property type="project" value="UniProtKB-UniRule"/>
</dbReference>
<organism evidence="8 9">
    <name type="scientific">Tropheryma whipplei (strain Twist)</name>
    <name type="common">Whipple's bacillus</name>
    <dbReference type="NCBI Taxonomy" id="203267"/>
    <lineage>
        <taxon>Bacteria</taxon>
        <taxon>Bacillati</taxon>
        <taxon>Actinomycetota</taxon>
        <taxon>Actinomycetes</taxon>
        <taxon>Micrococcales</taxon>
        <taxon>Tropherymataceae</taxon>
        <taxon>Tropheryma</taxon>
    </lineage>
</organism>
<dbReference type="InterPro" id="IPR031322">
    <property type="entry name" value="Shikimate/glucono_kinase"/>
</dbReference>
<evidence type="ECO:0000256" key="2">
    <source>
        <dbReference type="ARBA" id="ARBA00022679"/>
    </source>
</evidence>
<dbReference type="KEGG" id="twh:TWT_371"/>
<reference evidence="8 9" key="1">
    <citation type="journal article" date="2003" name="Genome Res.">
        <title>Tropheryma whipplei twist: a human pathogenic Actinobacteria with a reduced genome.</title>
        <authorList>
            <person name="Raoult D."/>
            <person name="Ogata H."/>
            <person name="Audic S."/>
            <person name="Robert C."/>
            <person name="Suhre K."/>
            <person name="Drancourt M."/>
            <person name="Claverie J.-M."/>
        </authorList>
    </citation>
    <scope>NUCLEOTIDE SEQUENCE [LARGE SCALE GENOMIC DNA]</scope>
    <source>
        <strain evidence="8 9">Twist</strain>
    </source>
</reference>
<comment type="subunit">
    <text evidence="7">Monomer.</text>
</comment>
<dbReference type="GO" id="GO:0005829">
    <property type="term" value="C:cytosol"/>
    <property type="evidence" value="ECO:0007669"/>
    <property type="project" value="TreeGrafter"/>
</dbReference>
<dbReference type="Proteomes" id="UP000002200">
    <property type="component" value="Chromosome"/>
</dbReference>
<keyword evidence="1 7" id="KW-0028">Amino-acid biosynthesis</keyword>
<keyword evidence="7" id="KW-0479">Metal-binding</keyword>
<keyword evidence="7" id="KW-0963">Cytoplasm</keyword>
<keyword evidence="9" id="KW-1185">Reference proteome</keyword>
<feature type="binding site" evidence="7">
    <location>
        <begin position="13"/>
        <end position="18"/>
    </location>
    <ligand>
        <name>ATP</name>
        <dbReference type="ChEBI" id="CHEBI:30616"/>
    </ligand>
</feature>
<comment type="pathway">
    <text evidence="7">Metabolic intermediate biosynthesis; chorismate biosynthesis; chorismate from D-erythrose 4-phosphate and phosphoenolpyruvate: step 5/7.</text>
</comment>
<dbReference type="PRINTS" id="PR01100">
    <property type="entry name" value="SHIKIMTKNASE"/>
</dbReference>
<dbReference type="Pfam" id="PF01202">
    <property type="entry name" value="SKI"/>
    <property type="match status" value="1"/>
</dbReference>
<gene>
    <name evidence="7 8" type="primary">aroK</name>
    <name evidence="8" type="ordered locus">TWT_371</name>
</gene>
<dbReference type="UniPathway" id="UPA00053">
    <property type="reaction ID" value="UER00088"/>
</dbReference>
<comment type="cofactor">
    <cofactor evidence="7">
        <name>Mg(2+)</name>
        <dbReference type="ChEBI" id="CHEBI:18420"/>
    </cofactor>
    <text evidence="7">Binds 1 Mg(2+) ion per subunit.</text>
</comment>
<feature type="binding site" evidence="7">
    <location>
        <position position="35"/>
    </location>
    <ligand>
        <name>substrate</name>
    </ligand>
</feature>
<dbReference type="GO" id="GO:0008652">
    <property type="term" value="P:amino acid biosynthetic process"/>
    <property type="evidence" value="ECO:0007669"/>
    <property type="project" value="UniProtKB-KW"/>
</dbReference>
<dbReference type="InterPro" id="IPR000623">
    <property type="entry name" value="Shikimate_kinase/TSH1"/>
</dbReference>
<evidence type="ECO:0000313" key="8">
    <source>
        <dbReference type="EMBL" id="AAO44468.1"/>
    </source>
</evidence>
<feature type="binding site" evidence="7">
    <location>
        <position position="114"/>
    </location>
    <ligand>
        <name>ATP</name>
        <dbReference type="ChEBI" id="CHEBI:30616"/>
    </ligand>
</feature>
<dbReference type="HAMAP" id="MF_00109">
    <property type="entry name" value="Shikimate_kinase"/>
    <property type="match status" value="1"/>
</dbReference>
<evidence type="ECO:0000256" key="1">
    <source>
        <dbReference type="ARBA" id="ARBA00022605"/>
    </source>
</evidence>